<organism evidence="1 2">
    <name type="scientific">Dentiscutata erythropus</name>
    <dbReference type="NCBI Taxonomy" id="1348616"/>
    <lineage>
        <taxon>Eukaryota</taxon>
        <taxon>Fungi</taxon>
        <taxon>Fungi incertae sedis</taxon>
        <taxon>Mucoromycota</taxon>
        <taxon>Glomeromycotina</taxon>
        <taxon>Glomeromycetes</taxon>
        <taxon>Diversisporales</taxon>
        <taxon>Gigasporaceae</taxon>
        <taxon>Dentiscutata</taxon>
    </lineage>
</organism>
<evidence type="ECO:0000313" key="1">
    <source>
        <dbReference type="EMBL" id="CAG8800319.1"/>
    </source>
</evidence>
<dbReference type="Proteomes" id="UP000789405">
    <property type="component" value="Unassembled WGS sequence"/>
</dbReference>
<name>A0A9N9P9S5_9GLOM</name>
<protein>
    <submittedName>
        <fullName evidence="1">25274_t:CDS:1</fullName>
    </submittedName>
</protein>
<dbReference type="EMBL" id="CAJVPY010034733">
    <property type="protein sequence ID" value="CAG8800319.1"/>
    <property type="molecule type" value="Genomic_DNA"/>
</dbReference>
<proteinExistence type="predicted"/>
<comment type="caution">
    <text evidence="1">The sequence shown here is derived from an EMBL/GenBank/DDBJ whole genome shotgun (WGS) entry which is preliminary data.</text>
</comment>
<evidence type="ECO:0000313" key="2">
    <source>
        <dbReference type="Proteomes" id="UP000789405"/>
    </source>
</evidence>
<keyword evidence="2" id="KW-1185">Reference proteome</keyword>
<dbReference type="AlphaFoldDB" id="A0A9N9P9S5"/>
<gene>
    <name evidence="1" type="ORF">DERYTH_LOCUS23239</name>
</gene>
<accession>A0A9N9P9S5</accession>
<sequence>MVVQEIDTYREVNNAQISTEDKLDNHQIVEIVLAEQLEYEQGDLDDSDKEPPNILASEGLNELKNFILQKPITDFFGRTGTQNNEYFPNKEYFLGKENFLDDNSLYYDDFYDKDPNNEDLYEEDLYNKDLYNRDLYNKDLYNKNDLYDKDDEMD</sequence>
<reference evidence="1" key="1">
    <citation type="submission" date="2021-06" db="EMBL/GenBank/DDBJ databases">
        <authorList>
            <person name="Kallberg Y."/>
            <person name="Tangrot J."/>
            <person name="Rosling A."/>
        </authorList>
    </citation>
    <scope>NUCLEOTIDE SEQUENCE</scope>
    <source>
        <strain evidence="1">MA453B</strain>
    </source>
</reference>
<dbReference type="OrthoDB" id="4095926at2759"/>